<reference evidence="3" key="1">
    <citation type="journal article" date="2020" name="Stud. Mycol.">
        <title>101 Dothideomycetes genomes: a test case for predicting lifestyles and emergence of pathogens.</title>
        <authorList>
            <person name="Haridas S."/>
            <person name="Albert R."/>
            <person name="Binder M."/>
            <person name="Bloem J."/>
            <person name="Labutti K."/>
            <person name="Salamov A."/>
            <person name="Andreopoulos B."/>
            <person name="Baker S."/>
            <person name="Barry K."/>
            <person name="Bills G."/>
            <person name="Bluhm B."/>
            <person name="Cannon C."/>
            <person name="Castanera R."/>
            <person name="Culley D."/>
            <person name="Daum C."/>
            <person name="Ezra D."/>
            <person name="Gonzalez J."/>
            <person name="Henrissat B."/>
            <person name="Kuo A."/>
            <person name="Liang C."/>
            <person name="Lipzen A."/>
            <person name="Lutzoni F."/>
            <person name="Magnuson J."/>
            <person name="Mondo S."/>
            <person name="Nolan M."/>
            <person name="Ohm R."/>
            <person name="Pangilinan J."/>
            <person name="Park H.-J."/>
            <person name="Ramirez L."/>
            <person name="Alfaro M."/>
            <person name="Sun H."/>
            <person name="Tritt A."/>
            <person name="Yoshinaga Y."/>
            <person name="Zwiers L.-H."/>
            <person name="Turgeon B."/>
            <person name="Goodwin S."/>
            <person name="Spatafora J."/>
            <person name="Crous P."/>
            <person name="Grigoriev I."/>
        </authorList>
    </citation>
    <scope>NUCLEOTIDE SEQUENCE</scope>
    <source>
        <strain evidence="3">CBS 113389</strain>
    </source>
</reference>
<proteinExistence type="predicted"/>
<evidence type="ECO:0000313" key="4">
    <source>
        <dbReference type="Proteomes" id="UP000799767"/>
    </source>
</evidence>
<feature type="domain" description="DUF7587" evidence="2">
    <location>
        <begin position="52"/>
        <end position="182"/>
    </location>
</feature>
<dbReference type="Pfam" id="PF24494">
    <property type="entry name" value="DUF7587"/>
    <property type="match status" value="1"/>
</dbReference>
<feature type="compositionally biased region" description="Polar residues" evidence="1">
    <location>
        <begin position="1"/>
        <end position="11"/>
    </location>
</feature>
<organism evidence="3 4">
    <name type="scientific">Neohortaea acidophila</name>
    <dbReference type="NCBI Taxonomy" id="245834"/>
    <lineage>
        <taxon>Eukaryota</taxon>
        <taxon>Fungi</taxon>
        <taxon>Dikarya</taxon>
        <taxon>Ascomycota</taxon>
        <taxon>Pezizomycotina</taxon>
        <taxon>Dothideomycetes</taxon>
        <taxon>Dothideomycetidae</taxon>
        <taxon>Mycosphaerellales</taxon>
        <taxon>Teratosphaeriaceae</taxon>
        <taxon>Neohortaea</taxon>
    </lineage>
</organism>
<dbReference type="EMBL" id="MU001641">
    <property type="protein sequence ID" value="KAF2479409.1"/>
    <property type="molecule type" value="Genomic_DNA"/>
</dbReference>
<keyword evidence="4" id="KW-1185">Reference proteome</keyword>
<protein>
    <recommendedName>
        <fullName evidence="2">DUF7587 domain-containing protein</fullName>
    </recommendedName>
</protein>
<name>A0A6A6PHC9_9PEZI</name>
<evidence type="ECO:0000259" key="2">
    <source>
        <dbReference type="Pfam" id="PF24494"/>
    </source>
</evidence>
<dbReference type="InterPro" id="IPR056009">
    <property type="entry name" value="DUF7587"/>
</dbReference>
<accession>A0A6A6PHC9</accession>
<dbReference type="OrthoDB" id="4152607at2759"/>
<dbReference type="GeneID" id="54472688"/>
<dbReference type="RefSeq" id="XP_033585979.1">
    <property type="nucleotide sequence ID" value="XM_033731686.1"/>
</dbReference>
<sequence>MATPSVQSITRQVEAAEISQAERRPSTPPEAPIQGLECLPFDPPDPAQLSAIPRYLFRAYSPHSLGSTDETWVRSRDVKAGHENASKDIFQTTPRQSTARGIADHLNWAKDERKDNLMSWTSSLLFAVHLVLYRQAKRKDATKRDGSAMSDIKICIIDTTLLPDRTFIRDMDLINAFKANHQNLRSLHDLRTGRRGPGTYYFCEYLSQGSLNVGGKCQIVSAEAMMKSGLLSLQTEFTSAYQNAECGWAEEVRRVRKTFQGEGTATLDPEQIKVAIRIAQLFGPMWRLPVAISLVALLPGRIDADEIKTAFSHRGDFNGMISFACFTSRYATR</sequence>
<dbReference type="Proteomes" id="UP000799767">
    <property type="component" value="Unassembled WGS sequence"/>
</dbReference>
<feature type="region of interest" description="Disordered" evidence="1">
    <location>
        <begin position="1"/>
        <end position="34"/>
    </location>
</feature>
<gene>
    <name evidence="3" type="ORF">BDY17DRAFT_257447</name>
</gene>
<evidence type="ECO:0000313" key="3">
    <source>
        <dbReference type="EMBL" id="KAF2479409.1"/>
    </source>
</evidence>
<dbReference type="AlphaFoldDB" id="A0A6A6PHC9"/>
<evidence type="ECO:0000256" key="1">
    <source>
        <dbReference type="SAM" id="MobiDB-lite"/>
    </source>
</evidence>